<dbReference type="InterPro" id="IPR001279">
    <property type="entry name" value="Metallo-B-lactamas"/>
</dbReference>
<dbReference type="AlphaFoldDB" id="A0AAU8DQM1"/>
<gene>
    <name evidence="3" type="ORF">ABLG96_04460</name>
</gene>
<dbReference type="SUPFAM" id="SSF56281">
    <property type="entry name" value="Metallo-hydrolase/oxidoreductase"/>
    <property type="match status" value="1"/>
</dbReference>
<dbReference type="Gene3D" id="3.60.15.10">
    <property type="entry name" value="Ribonuclease Z/Hydroxyacylglutathione hydrolase-like"/>
    <property type="match status" value="1"/>
</dbReference>
<accession>A0AAU8DQM1</accession>
<protein>
    <submittedName>
        <fullName evidence="3">MBL fold metallo-hydrolase</fullName>
        <ecNumber evidence="3">3.-.-.-</ecNumber>
    </submittedName>
</protein>
<feature type="compositionally biased region" description="Basic and acidic residues" evidence="1">
    <location>
        <begin position="224"/>
        <end position="241"/>
    </location>
</feature>
<feature type="region of interest" description="Disordered" evidence="1">
    <location>
        <begin position="220"/>
        <end position="252"/>
    </location>
</feature>
<keyword evidence="3" id="KW-0378">Hydrolase</keyword>
<sequence>MTRRSWTEVADGVLVAHSRLYATTTTIVQDEDGAALLVDPSWTPQELADTAADLAELGVRVTAGFATHAHHDHVLWHPDLGDVPRYASGDTVTLATRERQTNLDALGPAFGPDLLALVGRLSVRDTGFRPGLELITHAAHSAGHTALWWPERGVLLAGDMLSDREIPLAGETGLVAYRAGLDLLLPAVRRASVLVPGHGSPTPDPMARWDADDAYLTALLHGRGSGDPRMQHPETGSDNRSTHRSQLSLLDG</sequence>
<dbReference type="PANTHER" id="PTHR42951">
    <property type="entry name" value="METALLO-BETA-LACTAMASE DOMAIN-CONTAINING"/>
    <property type="match status" value="1"/>
</dbReference>
<evidence type="ECO:0000256" key="1">
    <source>
        <dbReference type="SAM" id="MobiDB-lite"/>
    </source>
</evidence>
<evidence type="ECO:0000259" key="2">
    <source>
        <dbReference type="SMART" id="SM00849"/>
    </source>
</evidence>
<dbReference type="EMBL" id="CP159218">
    <property type="protein sequence ID" value="XCG64592.1"/>
    <property type="molecule type" value="Genomic_DNA"/>
</dbReference>
<dbReference type="RefSeq" id="WP_353650205.1">
    <property type="nucleotide sequence ID" value="NZ_CP159218.1"/>
</dbReference>
<proteinExistence type="predicted"/>
<dbReference type="InterPro" id="IPR036866">
    <property type="entry name" value="RibonucZ/Hydroxyglut_hydro"/>
</dbReference>
<dbReference type="PANTHER" id="PTHR42951:SF22">
    <property type="entry name" value="METALLO BETA-LACTAMASE SUPERFAMILY LIPOPROTEIN"/>
    <property type="match status" value="1"/>
</dbReference>
<name>A0AAU8DQM1_9ACTN</name>
<dbReference type="InterPro" id="IPR050855">
    <property type="entry name" value="NDM-1-like"/>
</dbReference>
<dbReference type="GO" id="GO:0016787">
    <property type="term" value="F:hydrolase activity"/>
    <property type="evidence" value="ECO:0007669"/>
    <property type="project" value="UniProtKB-KW"/>
</dbReference>
<feature type="compositionally biased region" description="Polar residues" evidence="1">
    <location>
        <begin position="242"/>
        <end position="252"/>
    </location>
</feature>
<dbReference type="SMART" id="SM00849">
    <property type="entry name" value="Lactamase_B"/>
    <property type="match status" value="1"/>
</dbReference>
<dbReference type="EC" id="3.-.-.-" evidence="3"/>
<dbReference type="Pfam" id="PF00753">
    <property type="entry name" value="Lactamase_B"/>
    <property type="match status" value="1"/>
</dbReference>
<evidence type="ECO:0000313" key="3">
    <source>
        <dbReference type="EMBL" id="XCG64592.1"/>
    </source>
</evidence>
<organism evidence="3">
    <name type="scientific">Nakamurella sp. A5-74</name>
    <dbReference type="NCBI Taxonomy" id="3158264"/>
    <lineage>
        <taxon>Bacteria</taxon>
        <taxon>Bacillati</taxon>
        <taxon>Actinomycetota</taxon>
        <taxon>Actinomycetes</taxon>
        <taxon>Nakamurellales</taxon>
        <taxon>Nakamurellaceae</taxon>
        <taxon>Nakamurella</taxon>
    </lineage>
</organism>
<feature type="domain" description="Metallo-beta-lactamase" evidence="2">
    <location>
        <begin position="22"/>
        <end position="198"/>
    </location>
</feature>
<reference evidence="3" key="1">
    <citation type="submission" date="2024-05" db="EMBL/GenBank/DDBJ databases">
        <authorList>
            <person name="Cai S.Y."/>
            <person name="Jin L.M."/>
            <person name="Li H.R."/>
        </authorList>
    </citation>
    <scope>NUCLEOTIDE SEQUENCE</scope>
    <source>
        <strain evidence="3">A5-74</strain>
    </source>
</reference>